<dbReference type="RefSeq" id="WP_018064964.1">
    <property type="nucleotide sequence ID" value="NZ_AQWH01000010.1"/>
</dbReference>
<sequence length="615" mass="65535">MKTPRNFIPSSLVASQECTARSRDIRNGTHHASCRFVGSGRLRALLLIGTLFLSAATASAETIEFPEDDFWRALTQSLAGDGPDFEALAKRTPEYRAADEFSRDAVLAEQVARLEARHSRVGPETEVVIQASVRLGDYDAARGGFPVSLFAPGTYLRVGGGLRFSNGSDYAILPATSEEGRAIREREASSSLNSAILRAGNFRRDPGHANGLLATLYQFDYVDGDGGIIASMAHAPQTPALDGEAAEALVQKTQADILAAASLPPIGSDWSSVRHALTAGYGFAVSDSGAYDDGRFRMVGGRIEEEDLDEAAEFRVGFGNDGDMVAGIFANQDFMARARLPLGEIDTNPTGRGLDCGTPHLADACGVLIFDRIEGDWKLTRAEGVVDLPGADHVAAIEAMFGDNVDAFLRSDVEIAYHPEWLRGDTGGQHFSSGHAVAARYILGDDMGGSPEYIRPTDPWQGGTINHEITLYAVDGAEDRTPLIFTLAPRDLTVPTRASADLAGHRILPGDMADLTAYEIFEDNRFLPAIKAVIGNADIEALQRASAVSAGGFEKNGGWYVHGGCRAHVCSSEFTSVAVQASDGSVVIVHSVDGTPHVYGADADSLPPVFARHGL</sequence>
<dbReference type="EMBL" id="CP020330">
    <property type="protein sequence ID" value="AQZ50711.1"/>
    <property type="molecule type" value="Genomic_DNA"/>
</dbReference>
<evidence type="ECO:0000313" key="1">
    <source>
        <dbReference type="EMBL" id="AQZ50711.1"/>
    </source>
</evidence>
<dbReference type="AlphaFoldDB" id="A0A1U9YZ44"/>
<dbReference type="eggNOG" id="ENOG5033SZC">
    <property type="taxonomic scope" value="Bacteria"/>
</dbReference>
<reference evidence="1 2" key="1">
    <citation type="submission" date="2017-03" db="EMBL/GenBank/DDBJ databases">
        <title>Foreign affairs: Plasmid Transfer between Roseobacters and Rhizobia.</title>
        <authorList>
            <person name="Bartling P."/>
            <person name="Bunk B."/>
            <person name="Overmann J."/>
            <person name="Brinkmann H."/>
            <person name="Petersen J."/>
        </authorList>
    </citation>
    <scope>NUCLEOTIDE SEQUENCE [LARGE SCALE GENOMIC DNA]</scope>
    <source>
        <strain evidence="1 2">MACL11</strain>
    </source>
</reference>
<proteinExistence type="predicted"/>
<dbReference type="STRING" id="1122214.Mame_01348"/>
<dbReference type="Proteomes" id="UP000191135">
    <property type="component" value="Chromosome"/>
</dbReference>
<evidence type="ECO:0000313" key="2">
    <source>
        <dbReference type="Proteomes" id="UP000191135"/>
    </source>
</evidence>
<name>A0A1U9YZ44_9HYPH</name>
<dbReference type="OrthoDB" id="7911455at2"/>
<keyword evidence="2" id="KW-1185">Reference proteome</keyword>
<accession>A0A1U9YZ44</accession>
<protein>
    <submittedName>
        <fullName evidence="1">Uncharacterized protein</fullName>
    </submittedName>
</protein>
<organism evidence="1 2">
    <name type="scientific">Martelella mediterranea DSM 17316</name>
    <dbReference type="NCBI Taxonomy" id="1122214"/>
    <lineage>
        <taxon>Bacteria</taxon>
        <taxon>Pseudomonadati</taxon>
        <taxon>Pseudomonadota</taxon>
        <taxon>Alphaproteobacteria</taxon>
        <taxon>Hyphomicrobiales</taxon>
        <taxon>Aurantimonadaceae</taxon>
        <taxon>Martelella</taxon>
    </lineage>
</organism>
<gene>
    <name evidence="1" type="ORF">Mame_01348</name>
</gene>
<dbReference type="KEGG" id="mmed:Mame_01348"/>